<keyword evidence="8" id="KW-0051">Antiviral defense</keyword>
<keyword evidence="6" id="KW-0347">Helicase</keyword>
<dbReference type="Pfam" id="PF21384">
    <property type="entry name" value="Cas3_I-F_Cas2"/>
    <property type="match status" value="1"/>
</dbReference>
<evidence type="ECO:0000313" key="10">
    <source>
        <dbReference type="EMBL" id="STZ07618.1"/>
    </source>
</evidence>
<feature type="domain" description="HD Cas3-type" evidence="9">
    <location>
        <begin position="102"/>
        <end position="327"/>
    </location>
</feature>
<gene>
    <name evidence="10" type="ORF">NCTC12877_00593</name>
</gene>
<comment type="similarity">
    <text evidence="2">In the central section; belongs to the CRISPR-associated helicase Cas3 family.</text>
</comment>
<dbReference type="GO" id="GO:0004386">
    <property type="term" value="F:helicase activity"/>
    <property type="evidence" value="ECO:0007669"/>
    <property type="project" value="UniProtKB-KW"/>
</dbReference>
<dbReference type="GO" id="GO:0051607">
    <property type="term" value="P:defense response to virus"/>
    <property type="evidence" value="ECO:0007669"/>
    <property type="project" value="UniProtKB-KW"/>
</dbReference>
<dbReference type="InterPro" id="IPR013395">
    <property type="entry name" value="CRISPR-assoc_Cas3_yers"/>
</dbReference>
<evidence type="ECO:0000256" key="6">
    <source>
        <dbReference type="ARBA" id="ARBA00022806"/>
    </source>
</evidence>
<dbReference type="GO" id="GO:0046872">
    <property type="term" value="F:metal ion binding"/>
    <property type="evidence" value="ECO:0007669"/>
    <property type="project" value="UniProtKB-KW"/>
</dbReference>
<evidence type="ECO:0000256" key="3">
    <source>
        <dbReference type="ARBA" id="ARBA00022723"/>
    </source>
</evidence>
<protein>
    <submittedName>
        <fullName evidence="10">CRISPR-associated helicase Cas3, subtype I-F/YPEST</fullName>
    </submittedName>
</protein>
<comment type="similarity">
    <text evidence="1">In the N-terminal section; belongs to the CRISPR-associated nuclease Cas3-HD family.</text>
</comment>
<organism evidence="10 11">
    <name type="scientific">Moraxella caprae</name>
    <dbReference type="NCBI Taxonomy" id="90240"/>
    <lineage>
        <taxon>Bacteria</taxon>
        <taxon>Pseudomonadati</taxon>
        <taxon>Pseudomonadota</taxon>
        <taxon>Gammaproteobacteria</taxon>
        <taxon>Moraxellales</taxon>
        <taxon>Moraxellaceae</taxon>
        <taxon>Moraxella</taxon>
    </lineage>
</organism>
<dbReference type="STRING" id="1122244.GCA_000426885_02208"/>
<evidence type="ECO:0000259" key="9">
    <source>
        <dbReference type="PROSITE" id="PS51643"/>
    </source>
</evidence>
<dbReference type="OrthoDB" id="220028at2"/>
<keyword evidence="5" id="KW-0378">Hydrolase</keyword>
<evidence type="ECO:0000256" key="7">
    <source>
        <dbReference type="ARBA" id="ARBA00022840"/>
    </source>
</evidence>
<dbReference type="Gene3D" id="1.10.3210.30">
    <property type="match status" value="1"/>
</dbReference>
<dbReference type="InterPro" id="IPR027417">
    <property type="entry name" value="P-loop_NTPase"/>
</dbReference>
<keyword evidence="11" id="KW-1185">Reference proteome</keyword>
<dbReference type="Proteomes" id="UP000254065">
    <property type="component" value="Unassembled WGS sequence"/>
</dbReference>
<name>A0A378QXW0_9GAMM</name>
<dbReference type="InterPro" id="IPR038257">
    <property type="entry name" value="CRISPR-assoc_Cas3_HD_sf"/>
</dbReference>
<proteinExistence type="inferred from homology"/>
<evidence type="ECO:0000256" key="2">
    <source>
        <dbReference type="ARBA" id="ARBA00009046"/>
    </source>
</evidence>
<evidence type="ECO:0000256" key="1">
    <source>
        <dbReference type="ARBA" id="ARBA00006847"/>
    </source>
</evidence>
<keyword evidence="3" id="KW-0479">Metal-binding</keyword>
<dbReference type="InterPro" id="IPR054712">
    <property type="entry name" value="Cas3-like_dom"/>
</dbReference>
<dbReference type="PROSITE" id="PS51643">
    <property type="entry name" value="HD_CAS3"/>
    <property type="match status" value="1"/>
</dbReference>
<dbReference type="NCBIfam" id="TIGR02562">
    <property type="entry name" value="cas3_yersinia"/>
    <property type="match status" value="1"/>
</dbReference>
<evidence type="ECO:0000256" key="8">
    <source>
        <dbReference type="ARBA" id="ARBA00023118"/>
    </source>
</evidence>
<dbReference type="Pfam" id="PF22590">
    <property type="entry name" value="Cas3-like_C_2"/>
    <property type="match status" value="1"/>
</dbReference>
<dbReference type="EMBL" id="UGQB01000004">
    <property type="protein sequence ID" value="STZ07618.1"/>
    <property type="molecule type" value="Genomic_DNA"/>
</dbReference>
<dbReference type="GO" id="GO:0016787">
    <property type="term" value="F:hydrolase activity"/>
    <property type="evidence" value="ECO:0007669"/>
    <property type="project" value="UniProtKB-KW"/>
</dbReference>
<sequence>MIVTFISQCQKKAIKRTRKILDAFADRIGDNVWQTNITEIGLKTVYELLKSTASKSTAVACHRIATRHRTELVWVVGNKSKFNTTGGVAVNRTRRSILHHDWENNWQFLDGIGIIATLAGLLHDIGKSTIGFQNKLFATTNISDPYRHEWVSLKLIVWLVGDCATDQAVFERLAHVDEYLANKALPTLSDFGTPDKADMGKLPPLTKWIIWLVVTHHRLPPAHAYYFKKPEAYSTPECLSGDVQSYLASLEAIERWVFNKGNKADDFFNFKQFILHNKLWQKQLKRYATKAQNSPYLQTLIKQYPQAVSDPFLLHLSRLSLMTADHNYSGLKKDDKKRHQGKFDPSLIANTIKIDDKNQTKQTQAKQTQIKQTLDEHLLGVAQFSAQFVRILPTLHENLPTLQNHNPLLQNTDTDGFLWQNTAFKTALKHREATDTHGFFGINMASTGKGKTLANARIMYALTDPNKGARLTVALGLRVLTLQTGQSLRQKLALTDKELAVLVGGLAQKQLFELQNSDNDTEIASDTGSESAQRLLDEFVDSDIDTDLGELNLGTLVKSDHAKRLIASPVAVCTIDHLMQASECKRGGRYIVPMLRLFSSDVIFDEPDDFDQNDLPALSRLVHLAGMFGSRVMLSSATLPPDLVAGLFKAYQSGRMIYNANFGKPAPKVVCAWFDENVSKAVQVADDFDVHHEQFIRGRVKHLNDNAVRHWGEILLIDEMDNEDDDELYKDMAGVLFDKAKALHDLHHTQIHGKTVSIGLIRMANINPLIGIAKAMHETGDMAGFDGCQFYLACYHARQVLILRNQLEVRLDKLLNRHDPKALANNPDIIDNLAKHPDKTHHIFMVLATPVAEVGRDHDYDWAMIEPSSMRSIIQTAGRVWRHRTDKVAFAPNIAIWDKNIRALKDKDIAFCRPGFESERFPLATHQVSKLIKQADYERISSVARISKSATPEPKKNLADLEHAVMQDLMNNDDINVVNAYYEPDTANRLHVHLSCLTPFRQSQKQTDFIINPLDNTLNISSYDSVETHGVANAKTTHEIIPKAITCQNPNLDTWLTANLSDELAKLREYYPDTSVNTLIIRFCVLTIRDDYHNGYYFDERFGVYER</sequence>
<evidence type="ECO:0000256" key="4">
    <source>
        <dbReference type="ARBA" id="ARBA00022741"/>
    </source>
</evidence>
<reference evidence="10 11" key="1">
    <citation type="submission" date="2018-06" db="EMBL/GenBank/DDBJ databases">
        <authorList>
            <consortium name="Pathogen Informatics"/>
            <person name="Doyle S."/>
        </authorList>
    </citation>
    <scope>NUCLEOTIDE SEQUENCE [LARGE SCALE GENOMIC DNA]</scope>
    <source>
        <strain evidence="10 11">NCTC12877</strain>
    </source>
</reference>
<dbReference type="GO" id="GO:0005524">
    <property type="term" value="F:ATP binding"/>
    <property type="evidence" value="ECO:0007669"/>
    <property type="project" value="UniProtKB-KW"/>
</dbReference>
<dbReference type="InterPro" id="IPR006483">
    <property type="entry name" value="CRISPR-assoc_Cas3_HD"/>
</dbReference>
<evidence type="ECO:0000256" key="5">
    <source>
        <dbReference type="ARBA" id="ARBA00022801"/>
    </source>
</evidence>
<evidence type="ECO:0000313" key="11">
    <source>
        <dbReference type="Proteomes" id="UP000254065"/>
    </source>
</evidence>
<dbReference type="InterPro" id="IPR048823">
    <property type="entry name" value="Cas3_I-F_Cas2"/>
</dbReference>
<dbReference type="SUPFAM" id="SSF52540">
    <property type="entry name" value="P-loop containing nucleoside triphosphate hydrolases"/>
    <property type="match status" value="1"/>
</dbReference>
<dbReference type="Gene3D" id="3.40.50.300">
    <property type="entry name" value="P-loop containing nucleotide triphosphate hydrolases"/>
    <property type="match status" value="1"/>
</dbReference>
<keyword evidence="4" id="KW-0547">Nucleotide-binding</keyword>
<dbReference type="RefSeq" id="WP_029103593.1">
    <property type="nucleotide sequence ID" value="NZ_UGQB01000004.1"/>
</dbReference>
<accession>A0A378QXW0</accession>
<keyword evidence="7" id="KW-0067">ATP-binding</keyword>
<dbReference type="AlphaFoldDB" id="A0A378QXW0"/>